<dbReference type="SUPFAM" id="SSF48452">
    <property type="entry name" value="TPR-like"/>
    <property type="match status" value="1"/>
</dbReference>
<comment type="subcellular location">
    <subcellularLocation>
        <location evidence="1">Cell envelope</location>
    </subcellularLocation>
</comment>
<name>A0A1Y6EF01_9HYPH</name>
<dbReference type="GO" id="GO:0030313">
    <property type="term" value="C:cell envelope"/>
    <property type="evidence" value="ECO:0007669"/>
    <property type="project" value="UniProtKB-SubCell"/>
</dbReference>
<keyword evidence="6" id="KW-0472">Membrane</keyword>
<dbReference type="OrthoDB" id="9815847at2"/>
<dbReference type="SMART" id="SM00028">
    <property type="entry name" value="TPR"/>
    <property type="match status" value="3"/>
</dbReference>
<evidence type="ECO:0000259" key="7">
    <source>
        <dbReference type="Pfam" id="PF23914"/>
    </source>
</evidence>
<dbReference type="InterPro" id="IPR051263">
    <property type="entry name" value="C-type_cytochrome_biogenesis"/>
</dbReference>
<dbReference type="Gene3D" id="1.25.40.10">
    <property type="entry name" value="Tetratricopeptide repeat domain"/>
    <property type="match status" value="1"/>
</dbReference>
<dbReference type="PANTHER" id="PTHR47870">
    <property type="entry name" value="CYTOCHROME C-TYPE BIOGENESIS PROTEIN CCMH"/>
    <property type="match status" value="1"/>
</dbReference>
<organism evidence="8 9">
    <name type="scientific">Devosia lucknowensis</name>
    <dbReference type="NCBI Taxonomy" id="1096929"/>
    <lineage>
        <taxon>Bacteria</taxon>
        <taxon>Pseudomonadati</taxon>
        <taxon>Pseudomonadota</taxon>
        <taxon>Alphaproteobacteria</taxon>
        <taxon>Hyphomicrobiales</taxon>
        <taxon>Devosiaceae</taxon>
        <taxon>Devosia</taxon>
    </lineage>
</organism>
<keyword evidence="6" id="KW-1133">Transmembrane helix</keyword>
<sequence length="370" mass="39384">MPRLADKRLGPMIFWSIAIAVTAITCAALFYAAAGRTVNAAKPEMADPDEHFRLLLRGIELDEQSGKLDASQALAAKGELARELLKSRGESTARKSADLGRAPIAAGLAAVAAISLGLYAVIGRPDLPTQPLAERPELVAQAMDLDDAITRIEARLAEAPDDVRGWQVIAPAYVEQGRYAEAANAYRRVIALSGPSAELLTDLAETLLLEAGDAGSDEAMQLLRQAADLDPAHGRSRLYLAAELMRAEQYDEAARYWQQAIDLSVGDEAWLPAARQGLAVAQNDGVDSSAAEQAAMIQGMVSSLSERLYADGGTVEEWTQLVRSYLVLNDRAGAQQAFDAAVAAYPAAFDRGELDTLALAAGLTLNGDRP</sequence>
<dbReference type="InterPro" id="IPR019734">
    <property type="entry name" value="TPR_rpt"/>
</dbReference>
<reference evidence="9" key="1">
    <citation type="submission" date="2017-04" db="EMBL/GenBank/DDBJ databases">
        <authorList>
            <person name="Varghese N."/>
            <person name="Submissions S."/>
        </authorList>
    </citation>
    <scope>NUCLEOTIDE SEQUENCE [LARGE SCALE GENOMIC DNA]</scope>
</reference>
<evidence type="ECO:0000256" key="6">
    <source>
        <dbReference type="SAM" id="Phobius"/>
    </source>
</evidence>
<protein>
    <submittedName>
        <fullName evidence="8">Cytochrome c-type biogenesis protein CcmH</fullName>
    </submittedName>
</protein>
<accession>A0A1Y6EF01</accession>
<gene>
    <name evidence="8" type="ORF">SAMN06295905_0482</name>
</gene>
<feature type="transmembrane region" description="Helical" evidence="6">
    <location>
        <begin position="12"/>
        <end position="34"/>
    </location>
</feature>
<feature type="transmembrane region" description="Helical" evidence="6">
    <location>
        <begin position="104"/>
        <end position="122"/>
    </location>
</feature>
<evidence type="ECO:0000256" key="5">
    <source>
        <dbReference type="PROSITE-ProRule" id="PRU00339"/>
    </source>
</evidence>
<feature type="repeat" description="TPR" evidence="5">
    <location>
        <begin position="163"/>
        <end position="196"/>
    </location>
</feature>
<evidence type="ECO:0000313" key="9">
    <source>
        <dbReference type="Proteomes" id="UP000194474"/>
    </source>
</evidence>
<evidence type="ECO:0000256" key="1">
    <source>
        <dbReference type="ARBA" id="ARBA00004196"/>
    </source>
</evidence>
<dbReference type="InterPro" id="IPR017560">
    <property type="entry name" value="Cyt_c_biogenesis_CcmI"/>
</dbReference>
<keyword evidence="6" id="KW-0812">Transmembrane</keyword>
<keyword evidence="4 5" id="KW-0802">TPR repeat</keyword>
<keyword evidence="3" id="KW-0201">Cytochrome c-type biogenesis</keyword>
<evidence type="ECO:0000256" key="2">
    <source>
        <dbReference type="ARBA" id="ARBA00022737"/>
    </source>
</evidence>
<dbReference type="NCBIfam" id="TIGR03142">
    <property type="entry name" value="cytochro_ccmI"/>
    <property type="match status" value="1"/>
</dbReference>
<keyword evidence="9" id="KW-1185">Reference proteome</keyword>
<dbReference type="PANTHER" id="PTHR47870:SF1">
    <property type="entry name" value="CYTOCHROME C-TYPE BIOGENESIS PROTEIN CCMH"/>
    <property type="match status" value="1"/>
</dbReference>
<dbReference type="InterPro" id="IPR056413">
    <property type="entry name" value="TPR_CcmH_CycH"/>
</dbReference>
<proteinExistence type="predicted"/>
<dbReference type="RefSeq" id="WP_140048860.1">
    <property type="nucleotide sequence ID" value="NZ_FXWK01000001.1"/>
</dbReference>
<dbReference type="InterPro" id="IPR011990">
    <property type="entry name" value="TPR-like_helical_dom_sf"/>
</dbReference>
<evidence type="ECO:0000256" key="3">
    <source>
        <dbReference type="ARBA" id="ARBA00022748"/>
    </source>
</evidence>
<dbReference type="EMBL" id="FXWK01000001">
    <property type="protein sequence ID" value="SMQ61164.1"/>
    <property type="molecule type" value="Genomic_DNA"/>
</dbReference>
<dbReference type="Pfam" id="PF23914">
    <property type="entry name" value="TPR_CcmH_CycH"/>
    <property type="match status" value="1"/>
</dbReference>
<evidence type="ECO:0000256" key="4">
    <source>
        <dbReference type="ARBA" id="ARBA00022803"/>
    </source>
</evidence>
<dbReference type="Proteomes" id="UP000194474">
    <property type="component" value="Unassembled WGS sequence"/>
</dbReference>
<dbReference type="GO" id="GO:0017004">
    <property type="term" value="P:cytochrome complex assembly"/>
    <property type="evidence" value="ECO:0007669"/>
    <property type="project" value="UniProtKB-KW"/>
</dbReference>
<evidence type="ECO:0000313" key="8">
    <source>
        <dbReference type="EMBL" id="SMQ61164.1"/>
    </source>
</evidence>
<feature type="domain" description="Cytochrome c-type biogenesis protein H TPR" evidence="7">
    <location>
        <begin position="143"/>
        <end position="262"/>
    </location>
</feature>
<dbReference type="PROSITE" id="PS50005">
    <property type="entry name" value="TPR"/>
    <property type="match status" value="1"/>
</dbReference>
<dbReference type="AlphaFoldDB" id="A0A1Y6EF01"/>
<keyword evidence="2" id="KW-0677">Repeat</keyword>
<dbReference type="GO" id="GO:0005886">
    <property type="term" value="C:plasma membrane"/>
    <property type="evidence" value="ECO:0007669"/>
    <property type="project" value="TreeGrafter"/>
</dbReference>